<protein>
    <submittedName>
        <fullName evidence="2">Uncharacterized protein</fullName>
    </submittedName>
</protein>
<comment type="caution">
    <text evidence="2">The sequence shown here is derived from an EMBL/GenBank/DDBJ whole genome shotgun (WGS) entry which is preliminary data.</text>
</comment>
<keyword evidence="1" id="KW-0175">Coiled coil</keyword>
<evidence type="ECO:0000313" key="2">
    <source>
        <dbReference type="EMBL" id="MBC5721647.1"/>
    </source>
</evidence>
<evidence type="ECO:0000313" key="3">
    <source>
        <dbReference type="Proteomes" id="UP000628736"/>
    </source>
</evidence>
<sequence>MDHPFRGAAFGGFNRQDVLTYLENTAREAAQQREALEQQLEQQRQAAESALRQIEEQSQQILQLQQANQRLQEEKDALSGQLEQTNVALSTSRTERSQLSDRLAQLENSLAQAQTRIAALEPDAEAYAALKERTAGVELEAHRRAQTVQEQAEEQARQLRRQMERWMQRVEQEYDVLRTQVESTVSHAADQLDKAGAALKEVGVLLEAQDVALDSLAQAYADSDLTKVKAPMPIPES</sequence>
<feature type="coiled-coil region" evidence="1">
    <location>
        <begin position="19"/>
        <end position="176"/>
    </location>
</feature>
<keyword evidence="3" id="KW-1185">Reference proteome</keyword>
<reference evidence="2" key="1">
    <citation type="submission" date="2020-08" db="EMBL/GenBank/DDBJ databases">
        <title>Genome public.</title>
        <authorList>
            <person name="Liu C."/>
            <person name="Sun Q."/>
        </authorList>
    </citation>
    <scope>NUCLEOTIDE SEQUENCE</scope>
    <source>
        <strain evidence="2">NSJ-23</strain>
    </source>
</reference>
<organism evidence="2 3">
    <name type="scientific">Flintibacter hominis</name>
    <dbReference type="NCBI Taxonomy" id="2763048"/>
    <lineage>
        <taxon>Bacteria</taxon>
        <taxon>Bacillati</taxon>
        <taxon>Bacillota</taxon>
        <taxon>Clostridia</taxon>
        <taxon>Eubacteriales</taxon>
        <taxon>Flintibacter</taxon>
    </lineage>
</organism>
<dbReference type="RefSeq" id="WP_186852032.1">
    <property type="nucleotide sequence ID" value="NZ_JACOPO010000001.1"/>
</dbReference>
<evidence type="ECO:0000256" key="1">
    <source>
        <dbReference type="SAM" id="Coils"/>
    </source>
</evidence>
<dbReference type="Proteomes" id="UP000628736">
    <property type="component" value="Unassembled WGS sequence"/>
</dbReference>
<accession>A0A8J6J762</accession>
<name>A0A8J6J762_9FIRM</name>
<dbReference type="AlphaFoldDB" id="A0A8J6J762"/>
<proteinExistence type="predicted"/>
<dbReference type="EMBL" id="JACOPO010000001">
    <property type="protein sequence ID" value="MBC5721647.1"/>
    <property type="molecule type" value="Genomic_DNA"/>
</dbReference>
<gene>
    <name evidence="2" type="ORF">H8S11_02255</name>
</gene>